<keyword evidence="2" id="KW-1185">Reference proteome</keyword>
<dbReference type="EMBL" id="BMFJ01000001">
    <property type="protein sequence ID" value="GGE22606.1"/>
    <property type="molecule type" value="Genomic_DNA"/>
</dbReference>
<dbReference type="PANTHER" id="PTHR35850">
    <property type="entry name" value="CYTOPLASMIC PROTEIN-RELATED"/>
    <property type="match status" value="1"/>
</dbReference>
<protein>
    <submittedName>
        <fullName evidence="1">Type VI secretion protein</fullName>
    </submittedName>
</protein>
<dbReference type="Pfam" id="PF05591">
    <property type="entry name" value="T6SS_VipA"/>
    <property type="match status" value="1"/>
</dbReference>
<evidence type="ECO:0000313" key="2">
    <source>
        <dbReference type="Proteomes" id="UP000612855"/>
    </source>
</evidence>
<proteinExistence type="predicted"/>
<dbReference type="PANTHER" id="PTHR35850:SF1">
    <property type="entry name" value="TYPE VI SECRETION SYSTEM SHEATH PROTEIN TSSB1"/>
    <property type="match status" value="1"/>
</dbReference>
<dbReference type="PIRSF" id="PIRSF028301">
    <property type="entry name" value="UCP028301"/>
    <property type="match status" value="1"/>
</dbReference>
<dbReference type="Proteomes" id="UP000612855">
    <property type="component" value="Unassembled WGS sequence"/>
</dbReference>
<accession>A0A917EDX9</accession>
<gene>
    <name evidence="1" type="ORF">GCM10011360_08850</name>
</gene>
<evidence type="ECO:0000313" key="1">
    <source>
        <dbReference type="EMBL" id="GGE22606.1"/>
    </source>
</evidence>
<name>A0A917EDX9_9RHOB</name>
<dbReference type="AlphaFoldDB" id="A0A917EDX9"/>
<dbReference type="InterPro" id="IPR008312">
    <property type="entry name" value="T6SS_TssB1"/>
</dbReference>
<sequence>MASDTGSGHIRRNRPPRVHIAYQDPHDSQKEVELPFVMGVMSDLSGNMPGAEKKPVEKREFEKVTNSTLDSYMAKTVKPGLAVMVENKLKDGGGGKLGINLRFNSMDDFAPAQIAKQVPALNELLEARQQLADLLLYMTSKPKAQEQIRDLLNDPERLKVLAAQAKAEADARRAAAETAEPEES</sequence>
<dbReference type="RefSeq" id="WP_188476460.1">
    <property type="nucleotide sequence ID" value="NZ_BMFJ01000001.1"/>
</dbReference>
<dbReference type="NCBIfam" id="TIGR03358">
    <property type="entry name" value="VI_chp_5"/>
    <property type="match status" value="1"/>
</dbReference>
<organism evidence="1 2">
    <name type="scientific">Primorskyibacter flagellatus</name>
    <dbReference type="NCBI Taxonomy" id="1387277"/>
    <lineage>
        <taxon>Bacteria</taxon>
        <taxon>Pseudomonadati</taxon>
        <taxon>Pseudomonadota</taxon>
        <taxon>Alphaproteobacteria</taxon>
        <taxon>Rhodobacterales</taxon>
        <taxon>Roseobacteraceae</taxon>
        <taxon>Primorskyibacter</taxon>
    </lineage>
</organism>
<comment type="caution">
    <text evidence="1">The sequence shown here is derived from an EMBL/GenBank/DDBJ whole genome shotgun (WGS) entry which is preliminary data.</text>
</comment>
<reference evidence="2" key="1">
    <citation type="journal article" date="2019" name="Int. J. Syst. Evol. Microbiol.">
        <title>The Global Catalogue of Microorganisms (GCM) 10K type strain sequencing project: providing services to taxonomists for standard genome sequencing and annotation.</title>
        <authorList>
            <consortium name="The Broad Institute Genomics Platform"/>
            <consortium name="The Broad Institute Genome Sequencing Center for Infectious Disease"/>
            <person name="Wu L."/>
            <person name="Ma J."/>
        </authorList>
    </citation>
    <scope>NUCLEOTIDE SEQUENCE [LARGE SCALE GENOMIC DNA]</scope>
    <source>
        <strain evidence="2">CGMCC 1.12664</strain>
    </source>
</reference>